<dbReference type="HOGENOM" id="CLU_3075262_0_0_2"/>
<dbReference type="AlphaFoldDB" id="D2RUH1"/>
<accession>D2RUH1</accession>
<dbReference type="Proteomes" id="UP000001903">
    <property type="component" value="Chromosome"/>
</dbReference>
<name>D2RUH1_HALTV</name>
<proteinExistence type="predicted"/>
<reference evidence="1 2" key="1">
    <citation type="journal article" date="2010" name="Stand. Genomic Sci.">
        <title>Complete genome sequence of Haloterrigena turkmenica type strain (4k).</title>
        <authorList>
            <person name="Saunders E."/>
            <person name="Tindall B.J."/>
            <person name="Fahnrich R."/>
            <person name="Lapidus A."/>
            <person name="Copeland A."/>
            <person name="Del Rio T.G."/>
            <person name="Lucas S."/>
            <person name="Chen F."/>
            <person name="Tice H."/>
            <person name="Cheng J.F."/>
            <person name="Han C."/>
            <person name="Detter J.C."/>
            <person name="Bruce D."/>
            <person name="Goodwin L."/>
            <person name="Chain P."/>
            <person name="Pitluck S."/>
            <person name="Pati A."/>
            <person name="Ivanova N."/>
            <person name="Mavromatis K."/>
            <person name="Chen A."/>
            <person name="Palaniappan K."/>
            <person name="Land M."/>
            <person name="Hauser L."/>
            <person name="Chang Y.J."/>
            <person name="Jeffries C.D."/>
            <person name="Brettin T."/>
            <person name="Rohde M."/>
            <person name="Goker M."/>
            <person name="Bristow J."/>
            <person name="Eisen J.A."/>
            <person name="Markowitz V."/>
            <person name="Hugenholtz P."/>
            <person name="Klenk H.P."/>
            <person name="Kyrpides N.C."/>
        </authorList>
    </citation>
    <scope>NUCLEOTIDE SEQUENCE [LARGE SCALE GENOMIC DNA]</scope>
    <source>
        <strain evidence="2">ATCC 51198 / DSM 5511 / JCM 9101 / NCIMB 13204 / VKM B-1734 / 4k</strain>
    </source>
</reference>
<protein>
    <submittedName>
        <fullName evidence="1">Uncharacterized protein</fullName>
    </submittedName>
</protein>
<evidence type="ECO:0000313" key="1">
    <source>
        <dbReference type="EMBL" id="ADB61143.1"/>
    </source>
</evidence>
<keyword evidence="2" id="KW-1185">Reference proteome</keyword>
<evidence type="ECO:0000313" key="2">
    <source>
        <dbReference type="Proteomes" id="UP000001903"/>
    </source>
</evidence>
<dbReference type="KEGG" id="htu:Htur_2263"/>
<gene>
    <name evidence="1" type="ordered locus">Htur_2263</name>
</gene>
<dbReference type="STRING" id="543526.Htur_2263"/>
<sequence>MRYHYMKPIDRRGAEPVVFGADHPAGGRLRLVSWRGSRDDSLTDPFPTLFGS</sequence>
<dbReference type="EMBL" id="CP001860">
    <property type="protein sequence ID" value="ADB61143.1"/>
    <property type="molecule type" value="Genomic_DNA"/>
</dbReference>
<organism evidence="1 2">
    <name type="scientific">Haloterrigena turkmenica (strain ATCC 51198 / DSM 5511 / JCM 9101 / NCIMB 13204 / VKM B-1734 / 4k)</name>
    <name type="common">Halococcus turkmenicus</name>
    <dbReference type="NCBI Taxonomy" id="543526"/>
    <lineage>
        <taxon>Archaea</taxon>
        <taxon>Methanobacteriati</taxon>
        <taxon>Methanobacteriota</taxon>
        <taxon>Stenosarchaea group</taxon>
        <taxon>Halobacteria</taxon>
        <taxon>Halobacteriales</taxon>
        <taxon>Natrialbaceae</taxon>
        <taxon>Haloterrigena</taxon>
    </lineage>
</organism>